<name>A0A511DB89_9PSEU</name>
<feature type="transmembrane region" description="Helical" evidence="6">
    <location>
        <begin position="125"/>
        <end position="144"/>
    </location>
</feature>
<comment type="subcellular location">
    <subcellularLocation>
        <location evidence="1">Membrane</location>
        <topology evidence="1">Multi-pass membrane protein</topology>
    </subcellularLocation>
</comment>
<keyword evidence="8" id="KW-1185">Reference proteome</keyword>
<dbReference type="AlphaFoldDB" id="A0A511DB89"/>
<dbReference type="EMBL" id="BJVJ01000004">
    <property type="protein sequence ID" value="GEL21837.1"/>
    <property type="molecule type" value="Genomic_DNA"/>
</dbReference>
<feature type="transmembrane region" description="Helical" evidence="6">
    <location>
        <begin position="177"/>
        <end position="197"/>
    </location>
</feature>
<evidence type="ECO:0000313" key="7">
    <source>
        <dbReference type="EMBL" id="GEL21837.1"/>
    </source>
</evidence>
<evidence type="ECO:0000256" key="2">
    <source>
        <dbReference type="ARBA" id="ARBA00005587"/>
    </source>
</evidence>
<dbReference type="GO" id="GO:0005886">
    <property type="term" value="C:plasma membrane"/>
    <property type="evidence" value="ECO:0007669"/>
    <property type="project" value="TreeGrafter"/>
</dbReference>
<dbReference type="InterPro" id="IPR000791">
    <property type="entry name" value="Gpr1/Fun34/SatP-like"/>
</dbReference>
<evidence type="ECO:0000256" key="6">
    <source>
        <dbReference type="SAM" id="Phobius"/>
    </source>
</evidence>
<evidence type="ECO:0000256" key="4">
    <source>
        <dbReference type="ARBA" id="ARBA00022989"/>
    </source>
</evidence>
<keyword evidence="5 6" id="KW-0472">Membrane</keyword>
<dbReference type="Proteomes" id="UP000321685">
    <property type="component" value="Unassembled WGS sequence"/>
</dbReference>
<gene>
    <name evidence="7" type="ORF">PSU4_07910</name>
</gene>
<dbReference type="OrthoDB" id="4940354at2"/>
<feature type="transmembrane region" description="Helical" evidence="6">
    <location>
        <begin position="151"/>
        <end position="171"/>
    </location>
</feature>
<sequence>MTVENEAQAPVAEAAAPAAAPAGNPSLFALPCFLVGSLTLGLWLVGYLPAALPGGLVPAVFFASGIGVLLSGLWAARIGQSAVAGIFGMFGVFWLSFGFMVMGLVNGWFGVSATDATAAASQVQSLQATFLISWLVVLVVVTVATMRLPLAFTLLFLFVDIAVALVLAGVLGGSTGMLTGGGIAVFVFCLIGIYLFYDAMNQELGGRALPMGAPVVK</sequence>
<dbReference type="Pfam" id="PF01184">
    <property type="entry name" value="Gpr1_Fun34_YaaH"/>
    <property type="match status" value="1"/>
</dbReference>
<evidence type="ECO:0000313" key="8">
    <source>
        <dbReference type="Proteomes" id="UP000321685"/>
    </source>
</evidence>
<proteinExistence type="inferred from homology"/>
<keyword evidence="4 6" id="KW-1133">Transmembrane helix</keyword>
<reference evidence="7 8" key="1">
    <citation type="submission" date="2019-07" db="EMBL/GenBank/DDBJ databases">
        <title>Whole genome shotgun sequence of Pseudonocardia sulfidoxydans NBRC 16205.</title>
        <authorList>
            <person name="Hosoyama A."/>
            <person name="Uohara A."/>
            <person name="Ohji S."/>
            <person name="Ichikawa N."/>
        </authorList>
    </citation>
    <scope>NUCLEOTIDE SEQUENCE [LARGE SCALE GENOMIC DNA]</scope>
    <source>
        <strain evidence="7 8">NBRC 16205</strain>
    </source>
</reference>
<dbReference type="RefSeq" id="WP_147102552.1">
    <property type="nucleotide sequence ID" value="NZ_BJVJ01000004.1"/>
</dbReference>
<dbReference type="PANTHER" id="PTHR31123">
    <property type="entry name" value="ACCUMULATION OF DYADS PROTEIN 2-RELATED"/>
    <property type="match status" value="1"/>
</dbReference>
<feature type="transmembrane region" description="Helical" evidence="6">
    <location>
        <begin position="56"/>
        <end position="76"/>
    </location>
</feature>
<evidence type="ECO:0000256" key="3">
    <source>
        <dbReference type="ARBA" id="ARBA00022692"/>
    </source>
</evidence>
<organism evidence="7 8">
    <name type="scientific">Pseudonocardia sulfidoxydans NBRC 16205</name>
    <dbReference type="NCBI Taxonomy" id="1223511"/>
    <lineage>
        <taxon>Bacteria</taxon>
        <taxon>Bacillati</taxon>
        <taxon>Actinomycetota</taxon>
        <taxon>Actinomycetes</taxon>
        <taxon>Pseudonocardiales</taxon>
        <taxon>Pseudonocardiaceae</taxon>
        <taxon>Pseudonocardia</taxon>
    </lineage>
</organism>
<dbReference type="GO" id="GO:0015123">
    <property type="term" value="F:acetate transmembrane transporter activity"/>
    <property type="evidence" value="ECO:0007669"/>
    <property type="project" value="TreeGrafter"/>
</dbReference>
<feature type="transmembrane region" description="Helical" evidence="6">
    <location>
        <begin position="83"/>
        <end position="105"/>
    </location>
</feature>
<accession>A0A511DB89</accession>
<dbReference type="PANTHER" id="PTHR31123:SF4">
    <property type="entry name" value="PROTEIN ALCS"/>
    <property type="match status" value="1"/>
</dbReference>
<keyword evidence="3 6" id="KW-0812">Transmembrane</keyword>
<evidence type="ECO:0000256" key="5">
    <source>
        <dbReference type="ARBA" id="ARBA00023136"/>
    </source>
</evidence>
<comment type="caution">
    <text evidence="7">The sequence shown here is derived from an EMBL/GenBank/DDBJ whole genome shotgun (WGS) entry which is preliminary data.</text>
</comment>
<dbReference type="InterPro" id="IPR051633">
    <property type="entry name" value="AceTr"/>
</dbReference>
<feature type="transmembrane region" description="Helical" evidence="6">
    <location>
        <begin position="27"/>
        <end position="50"/>
    </location>
</feature>
<evidence type="ECO:0000256" key="1">
    <source>
        <dbReference type="ARBA" id="ARBA00004141"/>
    </source>
</evidence>
<comment type="similarity">
    <text evidence="2">Belongs to the acetate uptake transporter (AceTr) (TC 2.A.96) family.</text>
</comment>
<protein>
    <submittedName>
        <fullName evidence="7">Uncharacterized protein</fullName>
    </submittedName>
</protein>